<dbReference type="Proteomes" id="UP000492821">
    <property type="component" value="Unassembled WGS sequence"/>
</dbReference>
<organism evidence="1 2">
    <name type="scientific">Panagrellus redivivus</name>
    <name type="common">Microworm</name>
    <dbReference type="NCBI Taxonomy" id="6233"/>
    <lineage>
        <taxon>Eukaryota</taxon>
        <taxon>Metazoa</taxon>
        <taxon>Ecdysozoa</taxon>
        <taxon>Nematoda</taxon>
        <taxon>Chromadorea</taxon>
        <taxon>Rhabditida</taxon>
        <taxon>Tylenchina</taxon>
        <taxon>Panagrolaimomorpha</taxon>
        <taxon>Panagrolaimoidea</taxon>
        <taxon>Panagrolaimidae</taxon>
        <taxon>Panagrellus</taxon>
    </lineage>
</organism>
<proteinExistence type="predicted"/>
<reference evidence="2" key="2">
    <citation type="submission" date="2020-10" db="UniProtKB">
        <authorList>
            <consortium name="WormBaseParasite"/>
        </authorList>
    </citation>
    <scope>IDENTIFICATION</scope>
</reference>
<dbReference type="AlphaFoldDB" id="A0A7E4W5W8"/>
<keyword evidence="1" id="KW-1185">Reference proteome</keyword>
<name>A0A7E4W5W8_PANRE</name>
<dbReference type="WBParaSite" id="Pan_g7526.t1">
    <property type="protein sequence ID" value="Pan_g7526.t1"/>
    <property type="gene ID" value="Pan_g7526"/>
</dbReference>
<reference evidence="1" key="1">
    <citation type="journal article" date="2013" name="Genetics">
        <title>The draft genome and transcriptome of Panagrellus redivivus are shaped by the harsh demands of a free-living lifestyle.</title>
        <authorList>
            <person name="Srinivasan J."/>
            <person name="Dillman A.R."/>
            <person name="Macchietto M.G."/>
            <person name="Heikkinen L."/>
            <person name="Lakso M."/>
            <person name="Fracchia K.M."/>
            <person name="Antoshechkin I."/>
            <person name="Mortazavi A."/>
            <person name="Wong G."/>
            <person name="Sternberg P.W."/>
        </authorList>
    </citation>
    <scope>NUCLEOTIDE SEQUENCE [LARGE SCALE GENOMIC DNA]</scope>
    <source>
        <strain evidence="1">MT8872</strain>
    </source>
</reference>
<evidence type="ECO:0000313" key="1">
    <source>
        <dbReference type="Proteomes" id="UP000492821"/>
    </source>
</evidence>
<protein>
    <submittedName>
        <fullName evidence="2">Transposase_23 domain-containing protein</fullName>
    </submittedName>
</protein>
<sequence>MAAWFHASQKWATSFGFAAARVGGSLAGSFLAIGGPSVVTSSIEQPADQKRPKIMRDGRGRPLPKIDVVGRGVNACKDHYWLALDVGDGCLVPWPLVSPAAMAGL</sequence>
<evidence type="ECO:0000313" key="2">
    <source>
        <dbReference type="WBParaSite" id="Pan_g7526.t1"/>
    </source>
</evidence>
<accession>A0A7E4W5W8</accession>